<evidence type="ECO:0000313" key="3">
    <source>
        <dbReference type="EMBL" id="TDE90444.1"/>
    </source>
</evidence>
<keyword evidence="2" id="KW-0812">Transmembrane</keyword>
<proteinExistence type="predicted"/>
<sequence>MTSVERGRTEQLHDRTKRYLITMGIRTLCFALAIVVTITWLRWTFAALAIVLPYLAVVAANAGGDRRAAPGTQIENPSLTAGPPPEDPADRPDRPAGGNHG</sequence>
<comment type="caution">
    <text evidence="3">The sequence shown here is derived from an EMBL/GenBank/DDBJ whole genome shotgun (WGS) entry which is preliminary data.</text>
</comment>
<dbReference type="InterPro" id="IPR021449">
    <property type="entry name" value="DUF3099"/>
</dbReference>
<name>A0ABY2DZX0_9MICO</name>
<feature type="transmembrane region" description="Helical" evidence="2">
    <location>
        <begin position="46"/>
        <end position="64"/>
    </location>
</feature>
<gene>
    <name evidence="3" type="ORF">EXU48_17720</name>
</gene>
<accession>A0ABY2DZX0</accession>
<keyword evidence="4" id="KW-1185">Reference proteome</keyword>
<evidence type="ECO:0000256" key="2">
    <source>
        <dbReference type="SAM" id="Phobius"/>
    </source>
</evidence>
<keyword evidence="2" id="KW-0472">Membrane</keyword>
<evidence type="ECO:0000313" key="4">
    <source>
        <dbReference type="Proteomes" id="UP000504882"/>
    </source>
</evidence>
<dbReference type="EMBL" id="SMNA01000009">
    <property type="protein sequence ID" value="TDE90444.1"/>
    <property type="molecule type" value="Genomic_DNA"/>
</dbReference>
<organism evidence="3 4">
    <name type="scientific">Occultella glacieicola</name>
    <dbReference type="NCBI Taxonomy" id="2518684"/>
    <lineage>
        <taxon>Bacteria</taxon>
        <taxon>Bacillati</taxon>
        <taxon>Actinomycetota</taxon>
        <taxon>Actinomycetes</taxon>
        <taxon>Micrococcales</taxon>
        <taxon>Ruaniaceae</taxon>
        <taxon>Occultella</taxon>
    </lineage>
</organism>
<reference evidence="3 4" key="1">
    <citation type="submission" date="2019-03" db="EMBL/GenBank/DDBJ databases">
        <title>Genomic features of bacteria from cold environments.</title>
        <authorList>
            <person name="Shen L."/>
        </authorList>
    </citation>
    <scope>NUCLEOTIDE SEQUENCE [LARGE SCALE GENOMIC DNA]</scope>
    <source>
        <strain evidence="4">T3246-1</strain>
    </source>
</reference>
<feature type="region of interest" description="Disordered" evidence="1">
    <location>
        <begin position="66"/>
        <end position="101"/>
    </location>
</feature>
<protein>
    <submittedName>
        <fullName evidence="3">DUF3099 domain-containing protein</fullName>
    </submittedName>
</protein>
<feature type="transmembrane region" description="Helical" evidence="2">
    <location>
        <begin position="20"/>
        <end position="40"/>
    </location>
</feature>
<evidence type="ECO:0000256" key="1">
    <source>
        <dbReference type="SAM" id="MobiDB-lite"/>
    </source>
</evidence>
<dbReference type="Pfam" id="PF11298">
    <property type="entry name" value="DUF3099"/>
    <property type="match status" value="1"/>
</dbReference>
<dbReference type="Proteomes" id="UP000504882">
    <property type="component" value="Unassembled WGS sequence"/>
</dbReference>
<keyword evidence="2" id="KW-1133">Transmembrane helix</keyword>